<reference evidence="2" key="2">
    <citation type="submission" date="2020-07" db="EMBL/GenBank/DDBJ databases">
        <authorList>
            <person name="Vera ALvarez R."/>
            <person name="Arias-Moreno D.M."/>
            <person name="Jimenez-Jacinto V."/>
            <person name="Jimenez-Bremont J.F."/>
            <person name="Swaminathan K."/>
            <person name="Moose S.P."/>
            <person name="Guerrero-Gonzalez M.L."/>
            <person name="Marino-Ramirez L."/>
            <person name="Landsman D."/>
            <person name="Rodriguez-Kessler M."/>
            <person name="Delgado-Sanchez P."/>
        </authorList>
    </citation>
    <scope>NUCLEOTIDE SEQUENCE</scope>
    <source>
        <tissue evidence="2">Cladode</tissue>
    </source>
</reference>
<feature type="region of interest" description="Disordered" evidence="1">
    <location>
        <begin position="86"/>
        <end position="109"/>
    </location>
</feature>
<proteinExistence type="predicted"/>
<evidence type="ECO:0000256" key="1">
    <source>
        <dbReference type="SAM" id="MobiDB-lite"/>
    </source>
</evidence>
<sequence>MKIVLPPLHLCYAQKHSLHKILNCESLNTEETAHCRQFENSGGSLNECSHSQLDIFFSSLELWMPLSRDADLTQKCSFTSLKPTVNASRHKKVLSPERERDREETPESG</sequence>
<feature type="compositionally biased region" description="Basic and acidic residues" evidence="1">
    <location>
        <begin position="94"/>
        <end position="109"/>
    </location>
</feature>
<evidence type="ECO:0000313" key="2">
    <source>
        <dbReference type="EMBL" id="MBA4660454.1"/>
    </source>
</evidence>
<reference evidence="2" key="1">
    <citation type="journal article" date="2013" name="J. Plant Res.">
        <title>Effect of fungi and light on seed germination of three Opuntia species from semiarid lands of central Mexico.</title>
        <authorList>
            <person name="Delgado-Sanchez P."/>
            <person name="Jimenez-Bremont J.F."/>
            <person name="Guerrero-Gonzalez Mde L."/>
            <person name="Flores J."/>
        </authorList>
    </citation>
    <scope>NUCLEOTIDE SEQUENCE</scope>
    <source>
        <tissue evidence="2">Cladode</tissue>
    </source>
</reference>
<dbReference type="EMBL" id="GISG01207939">
    <property type="protein sequence ID" value="MBA4660454.1"/>
    <property type="molecule type" value="Transcribed_RNA"/>
</dbReference>
<organism evidence="2">
    <name type="scientific">Opuntia streptacantha</name>
    <name type="common">Prickly pear cactus</name>
    <name type="synonym">Opuntia cardona</name>
    <dbReference type="NCBI Taxonomy" id="393608"/>
    <lineage>
        <taxon>Eukaryota</taxon>
        <taxon>Viridiplantae</taxon>
        <taxon>Streptophyta</taxon>
        <taxon>Embryophyta</taxon>
        <taxon>Tracheophyta</taxon>
        <taxon>Spermatophyta</taxon>
        <taxon>Magnoliopsida</taxon>
        <taxon>eudicotyledons</taxon>
        <taxon>Gunneridae</taxon>
        <taxon>Pentapetalae</taxon>
        <taxon>Caryophyllales</taxon>
        <taxon>Cactineae</taxon>
        <taxon>Cactaceae</taxon>
        <taxon>Opuntioideae</taxon>
        <taxon>Opuntia</taxon>
    </lineage>
</organism>
<accession>A0A7C9A6W5</accession>
<dbReference type="AlphaFoldDB" id="A0A7C9A6W5"/>
<protein>
    <submittedName>
        <fullName evidence="2">Uncharacterized protein</fullName>
    </submittedName>
</protein>
<name>A0A7C9A6W5_OPUST</name>